<evidence type="ECO:0000313" key="2">
    <source>
        <dbReference type="Proteomes" id="UP001598130"/>
    </source>
</evidence>
<reference evidence="1 2" key="1">
    <citation type="submission" date="2022-09" db="EMBL/GenBank/DDBJ databases">
        <title>New species of Phenylobacterium.</title>
        <authorList>
            <person name="Mieszkin S."/>
        </authorList>
    </citation>
    <scope>NUCLEOTIDE SEQUENCE [LARGE SCALE GENOMIC DNA]</scope>
    <source>
        <strain evidence="1 2">HK31-G</strain>
    </source>
</reference>
<proteinExistence type="predicted"/>
<dbReference type="InterPro" id="IPR007460">
    <property type="entry name" value="BrnT_toxin"/>
</dbReference>
<dbReference type="Gene3D" id="3.10.450.530">
    <property type="entry name" value="Ribonuclease toxin, BrnT, of type II toxin-antitoxin system"/>
    <property type="match status" value="1"/>
</dbReference>
<gene>
    <name evidence="1" type="ORF">OCL97_15690</name>
</gene>
<evidence type="ECO:0000313" key="1">
    <source>
        <dbReference type="EMBL" id="MFD3265400.1"/>
    </source>
</evidence>
<sequence>MVFDPSKDATNIAKHGLSLADAEAFDFETALILIDDRRDYGEVRYRAWSRIDGVGFMLVFTQVDDETIRAISFRRAHAKEMRRHGPA</sequence>
<name>A0ABW6CU99_9CAUL</name>
<keyword evidence="2" id="KW-1185">Reference proteome</keyword>
<protein>
    <submittedName>
        <fullName evidence="1">BrnT family toxin</fullName>
    </submittedName>
</protein>
<organism evidence="1 2">
    <name type="scientific">Phenylobacterium ferrooxidans</name>
    <dbReference type="NCBI Taxonomy" id="2982689"/>
    <lineage>
        <taxon>Bacteria</taxon>
        <taxon>Pseudomonadati</taxon>
        <taxon>Pseudomonadota</taxon>
        <taxon>Alphaproteobacteria</taxon>
        <taxon>Caulobacterales</taxon>
        <taxon>Caulobacteraceae</taxon>
        <taxon>Phenylobacterium</taxon>
    </lineage>
</organism>
<dbReference type="Proteomes" id="UP001598130">
    <property type="component" value="Unassembled WGS sequence"/>
</dbReference>
<comment type="caution">
    <text evidence="1">The sequence shown here is derived from an EMBL/GenBank/DDBJ whole genome shotgun (WGS) entry which is preliminary data.</text>
</comment>
<dbReference type="Pfam" id="PF04365">
    <property type="entry name" value="BrnT_toxin"/>
    <property type="match status" value="1"/>
</dbReference>
<dbReference type="InterPro" id="IPR038573">
    <property type="entry name" value="BrnT_sf"/>
</dbReference>
<accession>A0ABW6CU99</accession>
<dbReference type="RefSeq" id="WP_377370860.1">
    <property type="nucleotide sequence ID" value="NZ_JAOTJD010000032.1"/>
</dbReference>
<dbReference type="EMBL" id="JAOTJD010000032">
    <property type="protein sequence ID" value="MFD3265400.1"/>
    <property type="molecule type" value="Genomic_DNA"/>
</dbReference>